<keyword evidence="1" id="KW-1133">Transmembrane helix</keyword>
<name>A0A934UPV0_9BURK</name>
<keyword evidence="1" id="KW-0472">Membrane</keyword>
<dbReference type="EMBL" id="JAEDAO010000001">
    <property type="protein sequence ID" value="MBK0391944.1"/>
    <property type="molecule type" value="Genomic_DNA"/>
</dbReference>
<protein>
    <recommendedName>
        <fullName evidence="4">Polysaccharide chain length determinant N-terminal domain-containing protein</fullName>
    </recommendedName>
</protein>
<dbReference type="AlphaFoldDB" id="A0A934UPV0"/>
<proteinExistence type="predicted"/>
<dbReference type="RefSeq" id="WP_200786911.1">
    <property type="nucleotide sequence ID" value="NZ_JAEDAO010000001.1"/>
</dbReference>
<evidence type="ECO:0000313" key="3">
    <source>
        <dbReference type="Proteomes" id="UP000617041"/>
    </source>
</evidence>
<organism evidence="2 3">
    <name type="scientific">Ramlibacter algicola</name>
    <dbReference type="NCBI Taxonomy" id="2795217"/>
    <lineage>
        <taxon>Bacteria</taxon>
        <taxon>Pseudomonadati</taxon>
        <taxon>Pseudomonadota</taxon>
        <taxon>Betaproteobacteria</taxon>
        <taxon>Burkholderiales</taxon>
        <taxon>Comamonadaceae</taxon>
        <taxon>Ramlibacter</taxon>
    </lineage>
</organism>
<gene>
    <name evidence="2" type="ORF">I8E28_05025</name>
</gene>
<keyword evidence="1" id="KW-0812">Transmembrane</keyword>
<evidence type="ECO:0008006" key="4">
    <source>
        <dbReference type="Google" id="ProtNLM"/>
    </source>
</evidence>
<sequence length="281" mass="29713">MQTDNHSSPERHVGLIDYGLALLDHWKVLVLVPIVVGAIAFGILNAAAKKFTSVAIVSISVNDQKDSSITPAQAAAMMKAPSVLEAVLASNLVSGDTETAARQVSAAVSKEGLVRLEADGPTPEAAQKLANVVLAAWFKTTLPGEREAMELQARAAATKANLANVNGATEALARRFADPERAPADVRLRLADLAETADKLFSTLQAVQRRMLGLPPDVVRQPPTLPDLPSGPRPVSTAIKAALGAFAVLALVVVMRRRLEAARSDPVVDAKLRRYFGGPAR</sequence>
<comment type="caution">
    <text evidence="2">The sequence shown here is derived from an EMBL/GenBank/DDBJ whole genome shotgun (WGS) entry which is preliminary data.</text>
</comment>
<keyword evidence="3" id="KW-1185">Reference proteome</keyword>
<evidence type="ECO:0000256" key="1">
    <source>
        <dbReference type="SAM" id="Phobius"/>
    </source>
</evidence>
<evidence type="ECO:0000313" key="2">
    <source>
        <dbReference type="EMBL" id="MBK0391944.1"/>
    </source>
</evidence>
<accession>A0A934UPV0</accession>
<feature type="transmembrane region" description="Helical" evidence="1">
    <location>
        <begin position="28"/>
        <end position="48"/>
    </location>
</feature>
<reference evidence="2" key="1">
    <citation type="submission" date="2020-12" db="EMBL/GenBank/DDBJ databases">
        <title>Ramlibacter sp. nov., isolated from a freshwater alga, Cryptomonas.</title>
        <authorList>
            <person name="Kim H.M."/>
            <person name="Jeon C.O."/>
        </authorList>
    </citation>
    <scope>NUCLEOTIDE SEQUENCE</scope>
    <source>
        <strain evidence="2">CrO1</strain>
    </source>
</reference>
<dbReference type="Proteomes" id="UP000617041">
    <property type="component" value="Unassembled WGS sequence"/>
</dbReference>